<reference evidence="1" key="1">
    <citation type="submission" date="2022-07" db="EMBL/GenBank/DDBJ databases">
        <title>Phylogenomic reconstructions and comparative analyses of Kickxellomycotina fungi.</title>
        <authorList>
            <person name="Reynolds N.K."/>
            <person name="Stajich J.E."/>
            <person name="Barry K."/>
            <person name="Grigoriev I.V."/>
            <person name="Crous P."/>
            <person name="Smith M.E."/>
        </authorList>
    </citation>
    <scope>NUCLEOTIDE SEQUENCE</scope>
    <source>
        <strain evidence="1">Benny 63K</strain>
    </source>
</reference>
<organism evidence="1 2">
    <name type="scientific">Kickxella alabastrina</name>
    <dbReference type="NCBI Taxonomy" id="61397"/>
    <lineage>
        <taxon>Eukaryota</taxon>
        <taxon>Fungi</taxon>
        <taxon>Fungi incertae sedis</taxon>
        <taxon>Zoopagomycota</taxon>
        <taxon>Kickxellomycotina</taxon>
        <taxon>Kickxellomycetes</taxon>
        <taxon>Kickxellales</taxon>
        <taxon>Kickxellaceae</taxon>
        <taxon>Kickxella</taxon>
    </lineage>
</organism>
<comment type="caution">
    <text evidence="1">The sequence shown here is derived from an EMBL/GenBank/DDBJ whole genome shotgun (WGS) entry which is preliminary data.</text>
</comment>
<evidence type="ECO:0000313" key="2">
    <source>
        <dbReference type="Proteomes" id="UP001150581"/>
    </source>
</evidence>
<gene>
    <name evidence="1" type="ORF">LPJ66_007676</name>
</gene>
<name>A0ACC1I872_9FUNG</name>
<dbReference type="Proteomes" id="UP001150581">
    <property type="component" value="Unassembled WGS sequence"/>
</dbReference>
<protein>
    <submittedName>
        <fullName evidence="1">Uncharacterized protein</fullName>
    </submittedName>
</protein>
<dbReference type="EMBL" id="JANBPG010001409">
    <property type="protein sequence ID" value="KAJ1890090.1"/>
    <property type="molecule type" value="Genomic_DNA"/>
</dbReference>
<accession>A0ACC1I872</accession>
<evidence type="ECO:0000313" key="1">
    <source>
        <dbReference type="EMBL" id="KAJ1890090.1"/>
    </source>
</evidence>
<keyword evidence="2" id="KW-1185">Reference proteome</keyword>
<sequence length="300" mass="32444">MAGPGTGIMKGSRSLSPLSESEHNRGSASPSVSSSQSSSPTVGYSPLTSGHPQQQQQHQLMALVAAAAATTSSPTESRNNSDGGMTAVTTPVWKSEPRAAIAKPANTGYITASALGGLHVQYSYYDNNYEHQQPKQKTGAGSIVNKLPSLSSLPSAGMDLGDLDYKRRESSSSQYVANGHSSSQPLHKLAEFTDKGIRMSNDRQFAHTRNDMWFNRTAPSNLEYLYRNDQQQQLPRMVRPCVDRPAAEVTALNTNVDELSSMPASHTPRNVSVHRSMSLMDMLNAPPEQRKLPPLPPIGQ</sequence>
<proteinExistence type="predicted"/>